<comment type="caution">
    <text evidence="1">The sequence shown here is derived from an EMBL/GenBank/DDBJ whole genome shotgun (WGS) entry which is preliminary data.</text>
</comment>
<dbReference type="RefSeq" id="WP_045614728.1">
    <property type="nucleotide sequence ID" value="NZ_JYGT01000007.1"/>
</dbReference>
<evidence type="ECO:0000313" key="1">
    <source>
        <dbReference type="EMBL" id="KJQ76457.1"/>
    </source>
</evidence>
<evidence type="ECO:0000313" key="2">
    <source>
        <dbReference type="Proteomes" id="UP000033489"/>
    </source>
</evidence>
<name>A0A0F2DZT3_9STRE</name>
<dbReference type="EMBL" id="JYGT01000007">
    <property type="protein sequence ID" value="KJQ76457.1"/>
    <property type="molecule type" value="Genomic_DNA"/>
</dbReference>
<protein>
    <submittedName>
        <fullName evidence="1">Uncharacterized protein</fullName>
    </submittedName>
</protein>
<accession>A0A0F2DZT3</accession>
<reference evidence="1 2" key="1">
    <citation type="submission" date="2015-02" db="EMBL/GenBank/DDBJ databases">
        <title>Evolution of amylase-binding proteins of oral streptococcal species.</title>
        <authorList>
            <person name="Haase E.M."/>
        </authorList>
    </citation>
    <scope>NUCLEOTIDE SEQUENCE [LARGE SCALE GENOMIC DNA]</scope>
    <source>
        <strain evidence="1 2">UC921A</strain>
    </source>
</reference>
<dbReference type="Proteomes" id="UP000033489">
    <property type="component" value="Unassembled WGS sequence"/>
</dbReference>
<dbReference type="OrthoDB" id="1692166at2"/>
<organism evidence="1 2">
    <name type="scientific">Streptococcus infantis</name>
    <dbReference type="NCBI Taxonomy" id="68892"/>
    <lineage>
        <taxon>Bacteria</taxon>
        <taxon>Bacillati</taxon>
        <taxon>Bacillota</taxon>
        <taxon>Bacilli</taxon>
        <taxon>Lactobacillales</taxon>
        <taxon>Streptococcaceae</taxon>
        <taxon>Streptococcus</taxon>
    </lineage>
</organism>
<dbReference type="AlphaFoldDB" id="A0A0F2DZT3"/>
<sequence>MTLKNLSYFTEFNASLFFAQKELRFISATMWIEKSETGSEIEKGVKVGVLIFSDDSDYPNEKNNIGEQLTVKVPLASMKDYDSYQPMITTVEIVDIEKAVVYGEYRNQLSLIAKVNEVVEL</sequence>
<proteinExistence type="predicted"/>
<dbReference type="PATRIC" id="fig|28037.216.peg.934"/>
<gene>
    <name evidence="1" type="ORF">TZ94_00956</name>
</gene>